<keyword evidence="1" id="KW-0732">Signal</keyword>
<evidence type="ECO:0000313" key="3">
    <source>
        <dbReference type="Proteomes" id="UP000007435"/>
    </source>
</evidence>
<dbReference type="eggNOG" id="COG3064">
    <property type="taxonomic scope" value="Bacteria"/>
</dbReference>
<dbReference type="EMBL" id="CP002305">
    <property type="protein sequence ID" value="ADQ19132.1"/>
    <property type="molecule type" value="Genomic_DNA"/>
</dbReference>
<dbReference type="Pfam" id="PF11751">
    <property type="entry name" value="PorP_SprF"/>
    <property type="match status" value="1"/>
</dbReference>
<feature type="chain" id="PRO_5003185963" evidence="1">
    <location>
        <begin position="23"/>
        <end position="325"/>
    </location>
</feature>
<dbReference type="HOGENOM" id="CLU_068235_0_1_10"/>
<proteinExistence type="predicted"/>
<reference evidence="2 3" key="2">
    <citation type="journal article" date="2011" name="Stand. Genomic Sci.">
        <title>Complete genome sequence of Leadbetterella byssophila type strain (4M15).</title>
        <authorList>
            <person name="Abt B."/>
            <person name="Teshima H."/>
            <person name="Lucas S."/>
            <person name="Lapidus A."/>
            <person name="Del Rio T.G."/>
            <person name="Nolan M."/>
            <person name="Tice H."/>
            <person name="Cheng J.F."/>
            <person name="Pitluck S."/>
            <person name="Liolios K."/>
            <person name="Pagani I."/>
            <person name="Ivanova N."/>
            <person name="Mavromatis K."/>
            <person name="Pati A."/>
            <person name="Tapia R."/>
            <person name="Han C."/>
            <person name="Goodwin L."/>
            <person name="Chen A."/>
            <person name="Palaniappan K."/>
            <person name="Land M."/>
            <person name="Hauser L."/>
            <person name="Chang Y.J."/>
            <person name="Jeffries C.D."/>
            <person name="Rohde M."/>
            <person name="Goker M."/>
            <person name="Tindall B.J."/>
            <person name="Detter J.C."/>
            <person name="Woyke T."/>
            <person name="Bristow J."/>
            <person name="Eisen J.A."/>
            <person name="Markowitz V."/>
            <person name="Hugenholtz P."/>
            <person name="Klenk H.P."/>
            <person name="Kyrpides N.C."/>
        </authorList>
    </citation>
    <scope>NUCLEOTIDE SEQUENCE [LARGE SCALE GENOMIC DNA]</scope>
    <source>
        <strain evidence="3">DSM 17132 / JCM 16389 / KACC 11308 / NBRC 106382 / 4M15</strain>
    </source>
</reference>
<evidence type="ECO:0000313" key="2">
    <source>
        <dbReference type="EMBL" id="ADQ19132.1"/>
    </source>
</evidence>
<keyword evidence="3" id="KW-1185">Reference proteome</keyword>
<dbReference type="STRING" id="649349.Lbys_3484"/>
<dbReference type="Proteomes" id="UP000007435">
    <property type="component" value="Chromosome"/>
</dbReference>
<dbReference type="RefSeq" id="WP_013410156.1">
    <property type="nucleotide sequence ID" value="NC_014655.1"/>
</dbReference>
<reference key="1">
    <citation type="submission" date="2010-11" db="EMBL/GenBank/DDBJ databases">
        <title>The complete genome of Leadbetterella byssophila DSM 17132.</title>
        <authorList>
            <consortium name="US DOE Joint Genome Institute (JGI-PGF)"/>
            <person name="Lucas S."/>
            <person name="Copeland A."/>
            <person name="Lapidus A."/>
            <person name="Glavina del Rio T."/>
            <person name="Dalin E."/>
            <person name="Tice H."/>
            <person name="Bruce D."/>
            <person name="Goodwin L."/>
            <person name="Pitluck S."/>
            <person name="Kyrpides N."/>
            <person name="Mavromatis K."/>
            <person name="Ivanova N."/>
            <person name="Teshima H."/>
            <person name="Brettin T."/>
            <person name="Detter J.C."/>
            <person name="Han C."/>
            <person name="Tapia R."/>
            <person name="Land M."/>
            <person name="Hauser L."/>
            <person name="Markowitz V."/>
            <person name="Cheng J.-F."/>
            <person name="Hugenholtz P."/>
            <person name="Woyke T."/>
            <person name="Wu D."/>
            <person name="Tindall B."/>
            <person name="Pomrenke H.G."/>
            <person name="Brambilla E."/>
            <person name="Klenk H.-P."/>
            <person name="Eisen J.A."/>
        </authorList>
    </citation>
    <scope>NUCLEOTIDE SEQUENCE [LARGE SCALE GENOMIC DNA]</scope>
    <source>
        <strain>DSM 17132</strain>
    </source>
</reference>
<dbReference type="NCBIfam" id="TIGR03519">
    <property type="entry name" value="T9SS_PorP_fam"/>
    <property type="match status" value="1"/>
</dbReference>
<evidence type="ECO:0000256" key="1">
    <source>
        <dbReference type="SAM" id="SignalP"/>
    </source>
</evidence>
<sequence length="325" mass="35994">MKFFTRICLVIGGLCMALTSQAQQEVLYSQYMFNMLALNPAYAGSRDVLSITALGRYQWIGVNGAPNTHSLTLDMPFQNEKMGVGITAYNDNIGKWNTTGLNLAYAYKFKLTERTTMSLGLQPTVMNVSANLAGVKTFEGGDPSFVDDISRFLVNAGLGTFISNDKAYFGISVPQLIEQRISPNPDGKGKTQRHYFAMMGLVLGKGHFKVKPSTVIRVTKGAPVGLDGNLNVWYRDKISLGVSARKSQMVFSGTDQMDAFVGMVELQLTPQLRLGFAYDTALGRLNEEIDGQTFYKKIAGTPTYEGYLRFEFGFSKDKIITPRYF</sequence>
<accession>E4RYK2</accession>
<name>E4RYK2_LEAB4</name>
<protein>
    <submittedName>
        <fullName evidence="2">Membrane protein</fullName>
    </submittedName>
</protein>
<dbReference type="KEGG" id="lby:Lbys_3484"/>
<dbReference type="AlphaFoldDB" id="E4RYK2"/>
<gene>
    <name evidence="2" type="ordered locus">Lbys_3484</name>
</gene>
<feature type="signal peptide" evidence="1">
    <location>
        <begin position="1"/>
        <end position="22"/>
    </location>
</feature>
<organism evidence="2 3">
    <name type="scientific">Leadbetterella byssophila (strain DSM 17132 / JCM 16389 / KACC 11308 / NBRC 106382 / 4M15)</name>
    <dbReference type="NCBI Taxonomy" id="649349"/>
    <lineage>
        <taxon>Bacteria</taxon>
        <taxon>Pseudomonadati</taxon>
        <taxon>Bacteroidota</taxon>
        <taxon>Cytophagia</taxon>
        <taxon>Cytophagales</taxon>
        <taxon>Leadbetterellaceae</taxon>
        <taxon>Leadbetterella</taxon>
    </lineage>
</organism>
<dbReference type="InterPro" id="IPR019861">
    <property type="entry name" value="PorP/SprF_Bacteroidetes"/>
</dbReference>
<dbReference type="OrthoDB" id="1114455at2"/>